<evidence type="ECO:0000256" key="4">
    <source>
        <dbReference type="ARBA" id="ARBA00022448"/>
    </source>
</evidence>
<organism evidence="13 14">
    <name type="scientific">Ananas comosus</name>
    <name type="common">Pineapple</name>
    <name type="synonym">Ananas ananas</name>
    <dbReference type="NCBI Taxonomy" id="4615"/>
    <lineage>
        <taxon>Eukaryota</taxon>
        <taxon>Viridiplantae</taxon>
        <taxon>Streptophyta</taxon>
        <taxon>Embryophyta</taxon>
        <taxon>Tracheophyta</taxon>
        <taxon>Spermatophyta</taxon>
        <taxon>Magnoliopsida</taxon>
        <taxon>Liliopsida</taxon>
        <taxon>Poales</taxon>
        <taxon>Bromeliaceae</taxon>
        <taxon>Bromelioideae</taxon>
        <taxon>Ananas</taxon>
    </lineage>
</organism>
<dbReference type="SMART" id="SM01100">
    <property type="entry name" value="CRAL_TRIO_N"/>
    <property type="match status" value="1"/>
</dbReference>
<dbReference type="InterPro" id="IPR001251">
    <property type="entry name" value="CRAL-TRIO_dom"/>
</dbReference>
<feature type="compositionally biased region" description="Low complexity" evidence="10">
    <location>
        <begin position="53"/>
        <end position="72"/>
    </location>
</feature>
<evidence type="ECO:0000259" key="12">
    <source>
        <dbReference type="PROSITE" id="PS50866"/>
    </source>
</evidence>
<feature type="region of interest" description="Disordered" evidence="10">
    <location>
        <begin position="1"/>
        <end position="177"/>
    </location>
</feature>
<dbReference type="InterPro" id="IPR044834">
    <property type="entry name" value="PATL"/>
</dbReference>
<dbReference type="PROSITE" id="PS50866">
    <property type="entry name" value="GOLD"/>
    <property type="match status" value="1"/>
</dbReference>
<dbReference type="SMART" id="SM00516">
    <property type="entry name" value="SEC14"/>
    <property type="match status" value="1"/>
</dbReference>
<dbReference type="GO" id="GO:0051301">
    <property type="term" value="P:cell division"/>
    <property type="evidence" value="ECO:0007669"/>
    <property type="project" value="UniProtKB-KW"/>
</dbReference>
<dbReference type="InterPro" id="IPR056794">
    <property type="entry name" value="PATL1-6_C_GOLD"/>
</dbReference>
<keyword evidence="6" id="KW-0132">Cell division</keyword>
<feature type="compositionally biased region" description="Basic residues" evidence="10">
    <location>
        <begin position="87"/>
        <end position="96"/>
    </location>
</feature>
<reference evidence="13 14" key="1">
    <citation type="journal article" date="2016" name="DNA Res.">
        <title>The draft genome of MD-2 pineapple using hybrid error correction of long reads.</title>
        <authorList>
            <person name="Redwan R.M."/>
            <person name="Saidin A."/>
            <person name="Kumar S.V."/>
        </authorList>
    </citation>
    <scope>NUCLEOTIDE SEQUENCE [LARGE SCALE GENOMIC DNA]</scope>
    <source>
        <strain evidence="14">cv. MD2</strain>
        <tissue evidence="13">Leaf</tissue>
    </source>
</reference>
<dbReference type="AlphaFoldDB" id="A0A199UTI9"/>
<feature type="domain" description="CRAL-TRIO" evidence="11">
    <location>
        <begin position="289"/>
        <end position="464"/>
    </location>
</feature>
<evidence type="ECO:0000256" key="2">
    <source>
        <dbReference type="ARBA" id="ARBA00004496"/>
    </source>
</evidence>
<dbReference type="SUPFAM" id="SSF101576">
    <property type="entry name" value="Supernatant protein factor (SPF), C-terminal domain"/>
    <property type="match status" value="1"/>
</dbReference>
<dbReference type="EMBL" id="LSRQ01005198">
    <property type="protein sequence ID" value="OAY67955.1"/>
    <property type="molecule type" value="Genomic_DNA"/>
</dbReference>
<dbReference type="SUPFAM" id="SSF46938">
    <property type="entry name" value="CRAL/TRIO N-terminal domain"/>
    <property type="match status" value="1"/>
</dbReference>
<keyword evidence="5" id="KW-0963">Cytoplasm</keyword>
<protein>
    <submittedName>
        <fullName evidence="13">Patellin-5</fullName>
    </submittedName>
</protein>
<keyword evidence="7" id="KW-0446">Lipid-binding</keyword>
<dbReference type="Gene3D" id="2.60.120.680">
    <property type="entry name" value="GOLD domain"/>
    <property type="match status" value="1"/>
</dbReference>
<accession>A0A199UTI9</accession>
<dbReference type="PANTHER" id="PTHR45932:SF17">
    <property type="entry name" value="CELLULAR RETINALDEHYDE-BINDING_TRIPLE FUNCTION DOMAIN-CONTAINING PROTEIN"/>
    <property type="match status" value="1"/>
</dbReference>
<name>A0A199UTI9_ANACO</name>
<evidence type="ECO:0000313" key="14">
    <source>
        <dbReference type="Proteomes" id="UP000092600"/>
    </source>
</evidence>
<evidence type="ECO:0000256" key="3">
    <source>
        <dbReference type="ARBA" id="ARBA00007155"/>
    </source>
</evidence>
<evidence type="ECO:0000256" key="7">
    <source>
        <dbReference type="ARBA" id="ARBA00023121"/>
    </source>
</evidence>
<evidence type="ECO:0000256" key="6">
    <source>
        <dbReference type="ARBA" id="ARBA00022618"/>
    </source>
</evidence>
<evidence type="ECO:0000256" key="1">
    <source>
        <dbReference type="ARBA" id="ARBA00004370"/>
    </source>
</evidence>
<feature type="compositionally biased region" description="Pro residues" evidence="10">
    <location>
        <begin position="157"/>
        <end position="175"/>
    </location>
</feature>
<feature type="compositionally biased region" description="Low complexity" evidence="10">
    <location>
        <begin position="116"/>
        <end position="127"/>
    </location>
</feature>
<dbReference type="InterPro" id="IPR009038">
    <property type="entry name" value="GOLD_dom"/>
</dbReference>
<feature type="compositionally biased region" description="Pro residues" evidence="10">
    <location>
        <begin position="103"/>
        <end position="115"/>
    </location>
</feature>
<comment type="caution">
    <text evidence="13">The sequence shown here is derived from an EMBL/GenBank/DDBJ whole genome shotgun (WGS) entry which is preliminary data.</text>
</comment>
<comment type="similarity">
    <text evidence="3">Belongs to the patellin family.</text>
</comment>
<evidence type="ECO:0000256" key="8">
    <source>
        <dbReference type="ARBA" id="ARBA00023136"/>
    </source>
</evidence>
<dbReference type="GO" id="GO:0005737">
    <property type="term" value="C:cytoplasm"/>
    <property type="evidence" value="ECO:0007669"/>
    <property type="project" value="UniProtKB-SubCell"/>
</dbReference>
<dbReference type="Gene3D" id="3.40.525.10">
    <property type="entry name" value="CRAL-TRIO lipid binding domain"/>
    <property type="match status" value="1"/>
</dbReference>
<evidence type="ECO:0000313" key="13">
    <source>
        <dbReference type="EMBL" id="OAY67955.1"/>
    </source>
</evidence>
<keyword evidence="9" id="KW-0131">Cell cycle</keyword>
<dbReference type="PANTHER" id="PTHR45932">
    <property type="entry name" value="PATELLIN-1"/>
    <property type="match status" value="1"/>
</dbReference>
<dbReference type="GO" id="GO:0008289">
    <property type="term" value="F:lipid binding"/>
    <property type="evidence" value="ECO:0007669"/>
    <property type="project" value="UniProtKB-KW"/>
</dbReference>
<sequence>MAEETQPTASEPTAQPKEVVVTEEAPPPPEEKAELTESAAAVEEAEEPKKEAPLAAAEAEAEAEAMPQSQPRLRPRRPGEEGPRRAQAARRRRPRQQRVLLPLPAPAPRPRPAPPRARGGRAPQASEAPDEPPAKDDAPKPPESEAPKPADEEGAEPPKPAPEEPAPPPPPPPPPAEEKAVELVVVDDDGAKTVEAIEETVVPAPAAPAPEAEEATETKTETKTEASAAAEAAEEEVRIWGVPIVGDERSDAVLLKFLRARDYKPAEAMAMLRSAVLWRKRFGIDALLDADLGLPEMDRVVFTRGADREGHPVCYNVYGEFQSKDLYDKAFGDDDKRDRFLKWRIQYLERGIRSQLDFSPAGVCSMVQVTDLKNSPRLGKHRQVTRQALTLLQDNYPEFIAKKLFINVPWWYLAVNRMMSPFFTQRTKSKFVFAGPSKSAETLFKYIAPEQVPVQFGGLAKENDPDFTTADAVADTVLKPSSKQTIDIPVPENSTLVWEVRVLGWEVSYGAEFVPDAEDGYTVIVQKTRKLAASDEAVMKGTFKTGEAGKVVLIIDNPTSKKKKLLYRSKTRSSAEST</sequence>
<dbReference type="Pfam" id="PF25099">
    <property type="entry name" value="GOLD_PATL1_C"/>
    <property type="match status" value="1"/>
</dbReference>
<keyword evidence="8" id="KW-0472">Membrane</keyword>
<evidence type="ECO:0000256" key="5">
    <source>
        <dbReference type="ARBA" id="ARBA00022490"/>
    </source>
</evidence>
<dbReference type="InterPro" id="IPR011074">
    <property type="entry name" value="CRAL/TRIO_N_dom"/>
</dbReference>
<keyword evidence="4" id="KW-0813">Transport</keyword>
<dbReference type="InterPro" id="IPR036273">
    <property type="entry name" value="CRAL/TRIO_N_dom_sf"/>
</dbReference>
<dbReference type="CDD" id="cd00170">
    <property type="entry name" value="SEC14"/>
    <property type="match status" value="1"/>
</dbReference>
<feature type="compositionally biased region" description="Basic and acidic residues" evidence="10">
    <location>
        <begin position="132"/>
        <end position="151"/>
    </location>
</feature>
<evidence type="ECO:0000256" key="9">
    <source>
        <dbReference type="ARBA" id="ARBA00023306"/>
    </source>
</evidence>
<dbReference type="Proteomes" id="UP000092600">
    <property type="component" value="Unassembled WGS sequence"/>
</dbReference>
<dbReference type="InterPro" id="IPR036865">
    <property type="entry name" value="CRAL-TRIO_dom_sf"/>
</dbReference>
<gene>
    <name evidence="13" type="ORF">ACMD2_10498</name>
</gene>
<feature type="domain" description="GOLD" evidence="12">
    <location>
        <begin position="470"/>
        <end position="571"/>
    </location>
</feature>
<dbReference type="STRING" id="4615.A0A199UTI9"/>
<proteinExistence type="inferred from homology"/>
<dbReference type="SUPFAM" id="SSF52087">
    <property type="entry name" value="CRAL/TRIO domain"/>
    <property type="match status" value="1"/>
</dbReference>
<dbReference type="Pfam" id="PF03765">
    <property type="entry name" value="CRAL_TRIO_N"/>
    <property type="match status" value="1"/>
</dbReference>
<dbReference type="PROSITE" id="PS50191">
    <property type="entry name" value="CRAL_TRIO"/>
    <property type="match status" value="1"/>
</dbReference>
<dbReference type="GO" id="GO:0016020">
    <property type="term" value="C:membrane"/>
    <property type="evidence" value="ECO:0007669"/>
    <property type="project" value="UniProtKB-SubCell"/>
</dbReference>
<comment type="subcellular location">
    <subcellularLocation>
        <location evidence="2">Cytoplasm</location>
    </subcellularLocation>
    <subcellularLocation>
        <location evidence="1">Membrane</location>
    </subcellularLocation>
</comment>
<feature type="compositionally biased region" description="Polar residues" evidence="10">
    <location>
        <begin position="1"/>
        <end position="13"/>
    </location>
</feature>
<evidence type="ECO:0000259" key="11">
    <source>
        <dbReference type="PROSITE" id="PS50191"/>
    </source>
</evidence>
<dbReference type="Pfam" id="PF00650">
    <property type="entry name" value="CRAL_TRIO"/>
    <property type="match status" value="1"/>
</dbReference>
<evidence type="ECO:0000256" key="10">
    <source>
        <dbReference type="SAM" id="MobiDB-lite"/>
    </source>
</evidence>
<dbReference type="InterPro" id="IPR036598">
    <property type="entry name" value="GOLD_dom_sf"/>
</dbReference>